<evidence type="ECO:0000256" key="2">
    <source>
        <dbReference type="SAM" id="SignalP"/>
    </source>
</evidence>
<evidence type="ECO:0000313" key="3">
    <source>
        <dbReference type="EMBL" id="GHC92911.1"/>
    </source>
</evidence>
<gene>
    <name evidence="3" type="ORF">GCM10010334_29370</name>
</gene>
<proteinExistence type="predicted"/>
<feature type="region of interest" description="Disordered" evidence="1">
    <location>
        <begin position="51"/>
        <end position="72"/>
    </location>
</feature>
<dbReference type="Proteomes" id="UP000638353">
    <property type="component" value="Unassembled WGS sequence"/>
</dbReference>
<comment type="caution">
    <text evidence="3">The sequence shown here is derived from an EMBL/GenBank/DDBJ whole genome shotgun (WGS) entry which is preliminary data.</text>
</comment>
<protein>
    <recommendedName>
        <fullName evidence="5">ATP-binding protein</fullName>
    </recommendedName>
</protein>
<evidence type="ECO:0000256" key="1">
    <source>
        <dbReference type="SAM" id="MobiDB-lite"/>
    </source>
</evidence>
<reference evidence="3" key="1">
    <citation type="journal article" date="2014" name="Int. J. Syst. Evol. Microbiol.">
        <title>Complete genome sequence of Corynebacterium casei LMG S-19264T (=DSM 44701T), isolated from a smear-ripened cheese.</title>
        <authorList>
            <consortium name="US DOE Joint Genome Institute (JGI-PGF)"/>
            <person name="Walter F."/>
            <person name="Albersmeier A."/>
            <person name="Kalinowski J."/>
            <person name="Ruckert C."/>
        </authorList>
    </citation>
    <scope>NUCLEOTIDE SEQUENCE</scope>
    <source>
        <strain evidence="3">JCM 4637</strain>
    </source>
</reference>
<evidence type="ECO:0000313" key="4">
    <source>
        <dbReference type="Proteomes" id="UP000638353"/>
    </source>
</evidence>
<evidence type="ECO:0008006" key="5">
    <source>
        <dbReference type="Google" id="ProtNLM"/>
    </source>
</evidence>
<feature type="chain" id="PRO_5037241240" description="ATP-binding protein" evidence="2">
    <location>
        <begin position="25"/>
        <end position="72"/>
    </location>
</feature>
<dbReference type="AlphaFoldDB" id="A0A918WXL9"/>
<name>A0A918WXL9_9ACTN</name>
<organism evidence="3 4">
    <name type="scientific">Streptomyces finlayi</name>
    <dbReference type="NCBI Taxonomy" id="67296"/>
    <lineage>
        <taxon>Bacteria</taxon>
        <taxon>Bacillati</taxon>
        <taxon>Actinomycetota</taxon>
        <taxon>Actinomycetes</taxon>
        <taxon>Kitasatosporales</taxon>
        <taxon>Streptomycetaceae</taxon>
        <taxon>Streptomyces</taxon>
    </lineage>
</organism>
<keyword evidence="2" id="KW-0732">Signal</keyword>
<reference evidence="3" key="2">
    <citation type="submission" date="2020-09" db="EMBL/GenBank/DDBJ databases">
        <authorList>
            <person name="Sun Q."/>
            <person name="Ohkuma M."/>
        </authorList>
    </citation>
    <scope>NUCLEOTIDE SEQUENCE</scope>
    <source>
        <strain evidence="3">JCM 4637</strain>
    </source>
</reference>
<dbReference type="EMBL" id="BMVC01000005">
    <property type="protein sequence ID" value="GHC92911.1"/>
    <property type="molecule type" value="Genomic_DNA"/>
</dbReference>
<accession>A0A918WXL9</accession>
<dbReference type="RefSeq" id="WP_308436960.1">
    <property type="nucleotide sequence ID" value="NZ_BMVC01000005.1"/>
</dbReference>
<sequence>MAAAASLAAGFVAALVSPAPGAHAAEPADQLTRLPVSGELLDEVTETATGTVTGNAANTAQTATGVVPPAAP</sequence>
<feature type="signal peptide" evidence="2">
    <location>
        <begin position="1"/>
        <end position="24"/>
    </location>
</feature>